<evidence type="ECO:0000256" key="1">
    <source>
        <dbReference type="PROSITE-ProRule" id="PRU00024"/>
    </source>
</evidence>
<dbReference type="Proteomes" id="UP000006727">
    <property type="component" value="Chromosome 3"/>
</dbReference>
<keyword evidence="1" id="KW-0479">Metal-binding</keyword>
<dbReference type="InterPro" id="IPR006869">
    <property type="entry name" value="DUF547"/>
</dbReference>
<evidence type="ECO:0000313" key="5">
    <source>
        <dbReference type="Proteomes" id="UP000006727"/>
    </source>
</evidence>
<dbReference type="InterPro" id="IPR000315">
    <property type="entry name" value="Znf_B-box"/>
</dbReference>
<sequence length="875" mass="99350">MVHITEMRVLLPMTVNEFKRGQRFSNFKTNELNTSEGQGGQLLSTLPYENEIWGEGIYTHSLYRLGDRLPDWVTRLVPSNALIIDEKTWMAFPYVRTTISIPFFNKLKIEMVSMHANDNGSTENIHNLTEAELAIRKVDMIDIAFDDIPNRDYRAELDPKLYVSKKTGRGPLRKGWLGNTVPTMCAYKLVKVEANYWGVQSRAEKLMTNGIRQIVLLTHRNAFCWLDEWFDLTFEEICARESLGRERLKATVKQPPVIDPRTGQEVILEPEGPSQDTTDDSDETSDIEAEYFEAEMELGNLNAGQLVTKRIPGNDTVITQPSDVPDRCAVCATRDISDSPPSLFCTTCQEYFCQRCFTEFHVTTRLKAHTIQHLLNSFVSLDSRKIVPVDKENAKKDAGLPPVRVVLQKSTSDMSQFKRTLNNGHSIDSPARELGAQDHTWISRATSKLRRIKSGFSVLNEIQCTDGVLLQDNSQPDVPPMRAATSNSDANQLSYRPNELSEELVRTVASLHQRAAESCSLSALARSTSQAFASSKRNFGRRPSQDLTDGDIMVDHKGERLAIDPYDVKEGCTARDIGVYANSLDVTVLPTESQIKAFVALYQRLHDLLELLKLVKPENMHHKERLSFWINIYNTLVLHAFLTYGAPKNHYKRVSLMDKVAYIVGAHKYSPPMIEHSILRSNSYRPALAIVCRQNDVFISFSRMFNVQGLKDESHTNLTHDCNCDGECCQASLFPIIRVKKPDEHVGPSLDRPEPLVSFALCCGSRSSPVMRVYTATNIDIELEEACRDFLMAAVSVHKKKTVVLPKLLHLYVQDFSHDAESLIEWIAAKLPHEKRLAFDECKKKRSSKGIRHRVSVQPYDWTFRYLYDPSLLRN</sequence>
<dbReference type="InterPro" id="IPR013087">
    <property type="entry name" value="Znf_C2H2_type"/>
</dbReference>
<dbReference type="FunFam" id="3.30.530.20:FF:000028">
    <property type="entry name" value="Phosphatidylinositol transfer protein 5"/>
    <property type="match status" value="1"/>
</dbReference>
<dbReference type="GO" id="GO:0008526">
    <property type="term" value="F:phosphatidylinositol transfer activity"/>
    <property type="evidence" value="ECO:0007669"/>
    <property type="project" value="UniProtKB-ARBA"/>
</dbReference>
<keyword evidence="1" id="KW-0863">Zinc-finger</keyword>
<dbReference type="EMBL" id="ABEU02000003">
    <property type="status" value="NOT_ANNOTATED_CDS"/>
    <property type="molecule type" value="Genomic_DNA"/>
</dbReference>
<dbReference type="GO" id="GO:0071944">
    <property type="term" value="C:cell periphery"/>
    <property type="evidence" value="ECO:0007669"/>
    <property type="project" value="UniProtKB-ARBA"/>
</dbReference>
<dbReference type="InterPro" id="IPR023393">
    <property type="entry name" value="START-like_dom_sf"/>
</dbReference>
<dbReference type="InterPro" id="IPR001666">
    <property type="entry name" value="PI_transfer"/>
</dbReference>
<feature type="region of interest" description="Disordered" evidence="2">
    <location>
        <begin position="259"/>
        <end position="284"/>
    </location>
</feature>
<proteinExistence type="predicted"/>
<dbReference type="GeneID" id="112279243"/>
<dbReference type="CDD" id="cd19757">
    <property type="entry name" value="Bbox1"/>
    <property type="match status" value="1"/>
</dbReference>
<dbReference type="SUPFAM" id="SSF55961">
    <property type="entry name" value="Bet v1-like"/>
    <property type="match status" value="1"/>
</dbReference>
<dbReference type="InParanoid" id="A0A7I4DGF1"/>
<keyword evidence="1" id="KW-0862">Zinc</keyword>
<evidence type="ECO:0000313" key="4">
    <source>
        <dbReference type="EnsemblPlants" id="Pp3c3_24540V3.3"/>
    </source>
</evidence>
<reference evidence="4 5" key="2">
    <citation type="journal article" date="2018" name="Plant J.">
        <title>The Physcomitrella patens chromosome-scale assembly reveals moss genome structure and evolution.</title>
        <authorList>
            <person name="Lang D."/>
            <person name="Ullrich K.K."/>
            <person name="Murat F."/>
            <person name="Fuchs J."/>
            <person name="Jenkins J."/>
            <person name="Haas F.B."/>
            <person name="Piednoel M."/>
            <person name="Gundlach H."/>
            <person name="Van Bel M."/>
            <person name="Meyberg R."/>
            <person name="Vives C."/>
            <person name="Morata J."/>
            <person name="Symeonidi A."/>
            <person name="Hiss M."/>
            <person name="Muchero W."/>
            <person name="Kamisugi Y."/>
            <person name="Saleh O."/>
            <person name="Blanc G."/>
            <person name="Decker E.L."/>
            <person name="van Gessel N."/>
            <person name="Grimwood J."/>
            <person name="Hayes R.D."/>
            <person name="Graham S.W."/>
            <person name="Gunter L.E."/>
            <person name="McDaniel S.F."/>
            <person name="Hoernstein S.N.W."/>
            <person name="Larsson A."/>
            <person name="Li F.W."/>
            <person name="Perroud P.F."/>
            <person name="Phillips J."/>
            <person name="Ranjan P."/>
            <person name="Rokshar D.S."/>
            <person name="Rothfels C.J."/>
            <person name="Schneider L."/>
            <person name="Shu S."/>
            <person name="Stevenson D.W."/>
            <person name="Thummler F."/>
            <person name="Tillich M."/>
            <person name="Villarreal Aguilar J.C."/>
            <person name="Widiez T."/>
            <person name="Wong G.K."/>
            <person name="Wymore A."/>
            <person name="Zhang Y."/>
            <person name="Zimmer A.D."/>
            <person name="Quatrano R.S."/>
            <person name="Mayer K.F.X."/>
            <person name="Goodstein D."/>
            <person name="Casacuberta J.M."/>
            <person name="Vandepoele K."/>
            <person name="Reski R."/>
            <person name="Cuming A.C."/>
            <person name="Tuskan G.A."/>
            <person name="Maumus F."/>
            <person name="Salse J."/>
            <person name="Schmutz J."/>
            <person name="Rensing S.A."/>
        </authorList>
    </citation>
    <scope>NUCLEOTIDE SEQUENCE [LARGE SCALE GENOMIC DNA]</scope>
    <source>
        <strain evidence="4 5">cv. Gransden 2004</strain>
    </source>
</reference>
<reference evidence="4 5" key="1">
    <citation type="journal article" date="2008" name="Science">
        <title>The Physcomitrella genome reveals evolutionary insights into the conquest of land by plants.</title>
        <authorList>
            <person name="Rensing S."/>
            <person name="Lang D."/>
            <person name="Zimmer A."/>
            <person name="Terry A."/>
            <person name="Salamov A."/>
            <person name="Shapiro H."/>
            <person name="Nishiyama T."/>
            <person name="Perroud P.-F."/>
            <person name="Lindquist E."/>
            <person name="Kamisugi Y."/>
            <person name="Tanahashi T."/>
            <person name="Sakakibara K."/>
            <person name="Fujita T."/>
            <person name="Oishi K."/>
            <person name="Shin-I T."/>
            <person name="Kuroki Y."/>
            <person name="Toyoda A."/>
            <person name="Suzuki Y."/>
            <person name="Hashimoto A."/>
            <person name="Yamaguchi K."/>
            <person name="Sugano A."/>
            <person name="Kohara Y."/>
            <person name="Fujiyama A."/>
            <person name="Anterola A."/>
            <person name="Aoki S."/>
            <person name="Ashton N."/>
            <person name="Barbazuk W.B."/>
            <person name="Barker E."/>
            <person name="Bennetzen J."/>
            <person name="Bezanilla M."/>
            <person name="Blankenship R."/>
            <person name="Cho S.H."/>
            <person name="Dutcher S."/>
            <person name="Estelle M."/>
            <person name="Fawcett J.A."/>
            <person name="Gundlach H."/>
            <person name="Hanada K."/>
            <person name="Heyl A."/>
            <person name="Hicks K.A."/>
            <person name="Hugh J."/>
            <person name="Lohr M."/>
            <person name="Mayer K."/>
            <person name="Melkozernov A."/>
            <person name="Murata T."/>
            <person name="Nelson D."/>
            <person name="Pils B."/>
            <person name="Prigge M."/>
            <person name="Reiss B."/>
            <person name="Renner T."/>
            <person name="Rombauts S."/>
            <person name="Rushton P."/>
            <person name="Sanderfoot A."/>
            <person name="Schween G."/>
            <person name="Shiu S.-H."/>
            <person name="Stueber K."/>
            <person name="Theodoulou F.L."/>
            <person name="Tu H."/>
            <person name="Van de Peer Y."/>
            <person name="Verrier P.J."/>
            <person name="Waters E."/>
            <person name="Wood A."/>
            <person name="Yang L."/>
            <person name="Cove D."/>
            <person name="Cuming A."/>
            <person name="Hasebe M."/>
            <person name="Lucas S."/>
            <person name="Mishler D.B."/>
            <person name="Reski R."/>
            <person name="Grigoriev I."/>
            <person name="Quatrano R.S."/>
            <person name="Boore J.L."/>
        </authorList>
    </citation>
    <scope>NUCLEOTIDE SEQUENCE [LARGE SCALE GENOMIC DNA]</scope>
    <source>
        <strain evidence="4 5">cv. Gransden 2004</strain>
    </source>
</reference>
<name>A0A7I4DGF1_PHYPA</name>
<feature type="region of interest" description="Disordered" evidence="2">
    <location>
        <begin position="473"/>
        <end position="492"/>
    </location>
</feature>
<feature type="domain" description="B box-type" evidence="3">
    <location>
        <begin position="326"/>
        <end position="374"/>
    </location>
</feature>
<organism evidence="4 5">
    <name type="scientific">Physcomitrium patens</name>
    <name type="common">Spreading-leaved earth moss</name>
    <name type="synonym">Physcomitrella patens</name>
    <dbReference type="NCBI Taxonomy" id="3218"/>
    <lineage>
        <taxon>Eukaryota</taxon>
        <taxon>Viridiplantae</taxon>
        <taxon>Streptophyta</taxon>
        <taxon>Embryophyta</taxon>
        <taxon>Bryophyta</taxon>
        <taxon>Bryophytina</taxon>
        <taxon>Bryopsida</taxon>
        <taxon>Funariidae</taxon>
        <taxon>Funariales</taxon>
        <taxon>Funariaceae</taxon>
        <taxon>Physcomitrium</taxon>
    </lineage>
</organism>
<dbReference type="PANTHER" id="PTHR10658">
    <property type="entry name" value="PHOSPHATIDYLINOSITOL TRANSFER PROTEIN"/>
    <property type="match status" value="1"/>
</dbReference>
<reference evidence="4" key="3">
    <citation type="submission" date="2020-12" db="UniProtKB">
        <authorList>
            <consortium name="EnsemblPlants"/>
        </authorList>
    </citation>
    <scope>IDENTIFICATION</scope>
</reference>
<dbReference type="PROSITE" id="PS00028">
    <property type="entry name" value="ZINC_FINGER_C2H2_1"/>
    <property type="match status" value="1"/>
</dbReference>
<protein>
    <recommendedName>
        <fullName evidence="3">B box-type domain-containing protein</fullName>
    </recommendedName>
</protein>
<gene>
    <name evidence="4" type="primary">LOC112279243</name>
</gene>
<evidence type="ECO:0000256" key="2">
    <source>
        <dbReference type="SAM" id="MobiDB-lite"/>
    </source>
</evidence>
<dbReference type="GO" id="GO:0005737">
    <property type="term" value="C:cytoplasm"/>
    <property type="evidence" value="ECO:0007669"/>
    <property type="project" value="UniProtKB-ARBA"/>
</dbReference>
<dbReference type="PRINTS" id="PR00391">
    <property type="entry name" value="PITRANSFER"/>
</dbReference>
<dbReference type="PROSITE" id="PS50119">
    <property type="entry name" value="ZF_BBOX"/>
    <property type="match status" value="1"/>
</dbReference>
<dbReference type="PANTHER" id="PTHR10658:SF87">
    <property type="entry name" value="PHOSPHATIDYLINOSITOL TRANSFER PROTEIN"/>
    <property type="match status" value="1"/>
</dbReference>
<dbReference type="InterPro" id="IPR055261">
    <property type="entry name" value="PI_transfer_N"/>
</dbReference>
<accession>A0A7I4DGF1</accession>
<dbReference type="RefSeq" id="XP_073389143.1">
    <property type="nucleotide sequence ID" value="XM_073533042.1"/>
</dbReference>
<dbReference type="AlphaFoldDB" id="A0A7I4DGF1"/>
<dbReference type="EnsemblPlants" id="Pp3c3_24540V3.3">
    <property type="protein sequence ID" value="Pp3c3_24540V3.3"/>
    <property type="gene ID" value="Pp3c3_24540"/>
</dbReference>
<dbReference type="Gene3D" id="3.30.530.20">
    <property type="match status" value="1"/>
</dbReference>
<keyword evidence="5" id="KW-1185">Reference proteome</keyword>
<dbReference type="CDD" id="cd07815">
    <property type="entry name" value="SRPBCC_PITP"/>
    <property type="match status" value="1"/>
</dbReference>
<evidence type="ECO:0000259" key="3">
    <source>
        <dbReference type="PROSITE" id="PS50119"/>
    </source>
</evidence>
<dbReference type="Pfam" id="PF04784">
    <property type="entry name" value="DUF547"/>
    <property type="match status" value="1"/>
</dbReference>
<dbReference type="GO" id="GO:0008270">
    <property type="term" value="F:zinc ion binding"/>
    <property type="evidence" value="ECO:0007669"/>
    <property type="project" value="UniProtKB-KW"/>
</dbReference>
<dbReference type="Pfam" id="PF02121">
    <property type="entry name" value="IP_trans"/>
    <property type="match status" value="1"/>
</dbReference>
<dbReference type="Gramene" id="Pp3c3_24540V3.3">
    <property type="protein sequence ID" value="Pp3c3_24540V3.3"/>
    <property type="gene ID" value="Pp3c3_24540"/>
</dbReference>